<organism evidence="2 3">
    <name type="scientific">Roseibium litorale</name>
    <dbReference type="NCBI Taxonomy" id="2803841"/>
    <lineage>
        <taxon>Bacteria</taxon>
        <taxon>Pseudomonadati</taxon>
        <taxon>Pseudomonadota</taxon>
        <taxon>Alphaproteobacteria</taxon>
        <taxon>Hyphomicrobiales</taxon>
        <taxon>Stappiaceae</taxon>
        <taxon>Roseibium</taxon>
    </lineage>
</organism>
<keyword evidence="2" id="KW-0808">Transferase</keyword>
<dbReference type="GO" id="GO:0032259">
    <property type="term" value="P:methylation"/>
    <property type="evidence" value="ECO:0007669"/>
    <property type="project" value="UniProtKB-KW"/>
</dbReference>
<sequence length="289" mass="32211">MRRLAKIFPALKPAVEARIKTAQVDMTEEDFKFLMENLNFHHINCAENMVHLEKFNIPSREEFALRSKSLVVYMPEEAVVIKKAEETAALKAAPAGYGLEALNGINVGCGDRRISEHLTPVDIMRSGDQTATGSHHAFLKDAILANPEDLPFKEASLDYIVALHMLEHVANPMEILKYWGSLLKPGGGIGLILPNYEYAWDARGDHSQFGHKWNTNAEIFRRLFDAHLKDDFLLEQIGTLSYKISFDVVLRKPGAFQPFQISTTTSPHSGAELARLGLMVGEIPAEAEG</sequence>
<dbReference type="EMBL" id="JACYXI010000025">
    <property type="protein sequence ID" value="MBD8894268.1"/>
    <property type="molecule type" value="Genomic_DNA"/>
</dbReference>
<dbReference type="SUPFAM" id="SSF53335">
    <property type="entry name" value="S-adenosyl-L-methionine-dependent methyltransferases"/>
    <property type="match status" value="1"/>
</dbReference>
<dbReference type="InterPro" id="IPR013216">
    <property type="entry name" value="Methyltransf_11"/>
</dbReference>
<proteinExistence type="predicted"/>
<feature type="domain" description="Methyltransferase type 11" evidence="1">
    <location>
        <begin position="107"/>
        <end position="187"/>
    </location>
</feature>
<comment type="caution">
    <text evidence="2">The sequence shown here is derived from an EMBL/GenBank/DDBJ whole genome shotgun (WGS) entry which is preliminary data.</text>
</comment>
<evidence type="ECO:0000313" key="2">
    <source>
        <dbReference type="EMBL" id="MBD8894268.1"/>
    </source>
</evidence>
<reference evidence="2 3" key="2">
    <citation type="journal article" date="2021" name="Int. J. Syst. Evol. Microbiol.">
        <title>Roseibium litorale sp. nov., isolated from a tidal flat sediment and proposal for the reclassification of Labrenzia polysiphoniae as Roseibium polysiphoniae comb. nov.</title>
        <authorList>
            <person name="Liu Y."/>
            <person name="Pei T."/>
            <person name="Du J."/>
            <person name="Chao M."/>
            <person name="Deng M.R."/>
            <person name="Zhu H."/>
        </authorList>
    </citation>
    <scope>NUCLEOTIDE SEQUENCE [LARGE SCALE GENOMIC DNA]</scope>
    <source>
        <strain evidence="2 3">4C16A</strain>
    </source>
</reference>
<gene>
    <name evidence="2" type="ORF">IG616_22200</name>
</gene>
<dbReference type="GO" id="GO:0008168">
    <property type="term" value="F:methyltransferase activity"/>
    <property type="evidence" value="ECO:0007669"/>
    <property type="project" value="UniProtKB-KW"/>
</dbReference>
<keyword evidence="2" id="KW-0489">Methyltransferase</keyword>
<dbReference type="Proteomes" id="UP000632063">
    <property type="component" value="Unassembled WGS sequence"/>
</dbReference>
<dbReference type="RefSeq" id="WP_192151064.1">
    <property type="nucleotide sequence ID" value="NZ_JACYXI010000025.1"/>
</dbReference>
<dbReference type="Gene3D" id="3.40.50.150">
    <property type="entry name" value="Vaccinia Virus protein VP39"/>
    <property type="match status" value="1"/>
</dbReference>
<reference evidence="3" key="1">
    <citation type="submission" date="2020-09" db="EMBL/GenBank/DDBJ databases">
        <title>The genome sequence of strain Labrenzia suaedae 4C16A.</title>
        <authorList>
            <person name="Liu Y."/>
        </authorList>
    </citation>
    <scope>NUCLEOTIDE SEQUENCE [LARGE SCALE GENOMIC DNA]</scope>
    <source>
        <strain evidence="3">4C16A</strain>
    </source>
</reference>
<dbReference type="Pfam" id="PF08241">
    <property type="entry name" value="Methyltransf_11"/>
    <property type="match status" value="1"/>
</dbReference>
<dbReference type="InterPro" id="IPR029063">
    <property type="entry name" value="SAM-dependent_MTases_sf"/>
</dbReference>
<keyword evidence="3" id="KW-1185">Reference proteome</keyword>
<accession>A0ABR9CU71</accession>
<name>A0ABR9CU71_9HYPH</name>
<evidence type="ECO:0000259" key="1">
    <source>
        <dbReference type="Pfam" id="PF08241"/>
    </source>
</evidence>
<protein>
    <submittedName>
        <fullName evidence="2">Methyltransferase domain-containing protein</fullName>
    </submittedName>
</protein>
<evidence type="ECO:0000313" key="3">
    <source>
        <dbReference type="Proteomes" id="UP000632063"/>
    </source>
</evidence>